<evidence type="ECO:0000256" key="6">
    <source>
        <dbReference type="SAM" id="Phobius"/>
    </source>
</evidence>
<feature type="transmembrane region" description="Helical" evidence="6">
    <location>
        <begin position="242"/>
        <end position="266"/>
    </location>
</feature>
<dbReference type="InterPro" id="IPR011701">
    <property type="entry name" value="MFS"/>
</dbReference>
<dbReference type="EMBL" id="CP158375">
    <property type="protein sequence ID" value="XDO98169.1"/>
    <property type="molecule type" value="Genomic_DNA"/>
</dbReference>
<proteinExistence type="predicted"/>
<feature type="transmembrane region" description="Helical" evidence="6">
    <location>
        <begin position="311"/>
        <end position="329"/>
    </location>
</feature>
<feature type="transmembrane region" description="Helical" evidence="6">
    <location>
        <begin position="125"/>
        <end position="146"/>
    </location>
</feature>
<evidence type="ECO:0000256" key="4">
    <source>
        <dbReference type="ARBA" id="ARBA00022989"/>
    </source>
</evidence>
<feature type="transmembrane region" description="Helical" evidence="6">
    <location>
        <begin position="372"/>
        <end position="394"/>
    </location>
</feature>
<dbReference type="InterPro" id="IPR020846">
    <property type="entry name" value="MFS_dom"/>
</dbReference>
<accession>A0AB39KWX9</accession>
<sequence>MTDVAIKAAAATAQDSEAGPEPHRGWRPYKVYIVILLLLVTVCNYLDRIVLGVLQEPIKRELALTDWQLGLLSGPAFALFYSVAGIPVARLAERINRAGLLATVIAIWSAMTALCGVAVNFVQLLLFRVGVGMGEGGCIPISHSLLADNFTMRQRGVVMSVVAAAPSIATILAPIIGGLVAQQWGWRAAFIVIGLPGLLLAVLVALTLKEPRNLAAQSGQPQPKARSSFAADAKRLLGDPAFVFLFIGGAFIGVAYNGVTVFMVSFMMRSHELTLAQAGGVVGLSGLFGLLGTFIGGFAADRFSDAKGRSYVLVPAVGGVLTAGFYLLAFTQADWRLAMPCVLAAAVAYNLKNGPMYAAIQNIVPGTMRATGAAVFMFGATVLGSTGPLIAGAVSDAAANASFPAVFGAFNAACPGGRAAKDAAEPLAQACAQASASGLQTALVVVALGFVLASAFLVVAALKLGKRRAVEA</sequence>
<evidence type="ECO:0000256" key="5">
    <source>
        <dbReference type="ARBA" id="ARBA00023136"/>
    </source>
</evidence>
<dbReference type="SUPFAM" id="SSF103473">
    <property type="entry name" value="MFS general substrate transporter"/>
    <property type="match status" value="1"/>
</dbReference>
<dbReference type="PANTHER" id="PTHR23505">
    <property type="entry name" value="SPINSTER"/>
    <property type="match status" value="1"/>
</dbReference>
<keyword evidence="5 6" id="KW-0472">Membrane</keyword>
<evidence type="ECO:0000259" key="7">
    <source>
        <dbReference type="PROSITE" id="PS50850"/>
    </source>
</evidence>
<organism evidence="8">
    <name type="scientific">Caulobacter sp. 73W</name>
    <dbReference type="NCBI Taxonomy" id="3161137"/>
    <lineage>
        <taxon>Bacteria</taxon>
        <taxon>Pseudomonadati</taxon>
        <taxon>Pseudomonadota</taxon>
        <taxon>Alphaproteobacteria</taxon>
        <taxon>Caulobacterales</taxon>
        <taxon>Caulobacteraceae</taxon>
        <taxon>Caulobacter</taxon>
    </lineage>
</organism>
<keyword evidence="4 6" id="KW-1133">Transmembrane helix</keyword>
<keyword evidence="2" id="KW-0813">Transport</keyword>
<protein>
    <submittedName>
        <fullName evidence="8">MFS transporter</fullName>
    </submittedName>
</protein>
<evidence type="ECO:0000256" key="3">
    <source>
        <dbReference type="ARBA" id="ARBA00022692"/>
    </source>
</evidence>
<evidence type="ECO:0000256" key="2">
    <source>
        <dbReference type="ARBA" id="ARBA00022448"/>
    </source>
</evidence>
<feature type="transmembrane region" description="Helical" evidence="6">
    <location>
        <begin position="442"/>
        <end position="462"/>
    </location>
</feature>
<dbReference type="PROSITE" id="PS50850">
    <property type="entry name" value="MFS"/>
    <property type="match status" value="1"/>
</dbReference>
<dbReference type="InterPro" id="IPR036259">
    <property type="entry name" value="MFS_trans_sf"/>
</dbReference>
<feature type="domain" description="Major facilitator superfamily (MFS) profile" evidence="7">
    <location>
        <begin position="33"/>
        <end position="465"/>
    </location>
</feature>
<feature type="transmembrane region" description="Helical" evidence="6">
    <location>
        <begin position="186"/>
        <end position="208"/>
    </location>
</feature>
<reference evidence="8" key="1">
    <citation type="submission" date="2024-06" db="EMBL/GenBank/DDBJ databases">
        <title>Caulobacter inopinatus, sp. nov.</title>
        <authorList>
            <person name="Donachie S.P."/>
        </authorList>
    </citation>
    <scope>NUCLEOTIDE SEQUENCE</scope>
    <source>
        <strain evidence="8">73W</strain>
    </source>
</reference>
<feature type="transmembrane region" description="Helical" evidence="6">
    <location>
        <begin position="67"/>
        <end position="86"/>
    </location>
</feature>
<evidence type="ECO:0000256" key="1">
    <source>
        <dbReference type="ARBA" id="ARBA00004141"/>
    </source>
</evidence>
<dbReference type="RefSeq" id="WP_369061878.1">
    <property type="nucleotide sequence ID" value="NZ_CP158375.1"/>
</dbReference>
<dbReference type="Pfam" id="PF07690">
    <property type="entry name" value="MFS_1"/>
    <property type="match status" value="1"/>
</dbReference>
<name>A0AB39KWX9_9CAUL</name>
<feature type="transmembrane region" description="Helical" evidence="6">
    <location>
        <begin position="98"/>
        <end position="119"/>
    </location>
</feature>
<dbReference type="InterPro" id="IPR044770">
    <property type="entry name" value="MFS_spinster-like"/>
</dbReference>
<dbReference type="GO" id="GO:0022857">
    <property type="term" value="F:transmembrane transporter activity"/>
    <property type="evidence" value="ECO:0007669"/>
    <property type="project" value="InterPro"/>
</dbReference>
<dbReference type="CDD" id="cd17328">
    <property type="entry name" value="MFS_spinster_like"/>
    <property type="match status" value="1"/>
</dbReference>
<feature type="transmembrane region" description="Helical" evidence="6">
    <location>
        <begin position="278"/>
        <end position="299"/>
    </location>
</feature>
<dbReference type="Gene3D" id="1.20.1250.20">
    <property type="entry name" value="MFS general substrate transporter like domains"/>
    <property type="match status" value="1"/>
</dbReference>
<keyword evidence="3 6" id="KW-0812">Transmembrane</keyword>
<dbReference type="AlphaFoldDB" id="A0AB39KWX9"/>
<dbReference type="GO" id="GO:0016020">
    <property type="term" value="C:membrane"/>
    <property type="evidence" value="ECO:0007669"/>
    <property type="project" value="UniProtKB-SubCell"/>
</dbReference>
<dbReference type="PANTHER" id="PTHR23505:SF79">
    <property type="entry name" value="PROTEIN SPINSTER"/>
    <property type="match status" value="1"/>
</dbReference>
<feature type="transmembrane region" description="Helical" evidence="6">
    <location>
        <begin position="335"/>
        <end position="351"/>
    </location>
</feature>
<feature type="transmembrane region" description="Helical" evidence="6">
    <location>
        <begin position="158"/>
        <end position="180"/>
    </location>
</feature>
<feature type="transmembrane region" description="Helical" evidence="6">
    <location>
        <begin position="29"/>
        <end position="47"/>
    </location>
</feature>
<comment type="subcellular location">
    <subcellularLocation>
        <location evidence="1">Membrane</location>
        <topology evidence="1">Multi-pass membrane protein</topology>
    </subcellularLocation>
</comment>
<gene>
    <name evidence="8" type="ORF">ABOZ73_07065</name>
</gene>
<evidence type="ECO:0000313" key="8">
    <source>
        <dbReference type="EMBL" id="XDO98169.1"/>
    </source>
</evidence>